<protein>
    <recommendedName>
        <fullName evidence="3">Copper chaperone PCu(A)C</fullName>
    </recommendedName>
</protein>
<accession>A0A927D5W8</accession>
<evidence type="ECO:0000313" key="2">
    <source>
        <dbReference type="Proteomes" id="UP000635142"/>
    </source>
</evidence>
<keyword evidence="2" id="KW-1185">Reference proteome</keyword>
<dbReference type="EMBL" id="JACTAG010000002">
    <property type="protein sequence ID" value="MBD3665539.1"/>
    <property type="molecule type" value="Genomic_DNA"/>
</dbReference>
<dbReference type="Proteomes" id="UP000635142">
    <property type="component" value="Unassembled WGS sequence"/>
</dbReference>
<organism evidence="1 2">
    <name type="scientific">Sulfitobacter aestuariivivens</name>
    <dbReference type="NCBI Taxonomy" id="2766981"/>
    <lineage>
        <taxon>Bacteria</taxon>
        <taxon>Pseudomonadati</taxon>
        <taxon>Pseudomonadota</taxon>
        <taxon>Alphaproteobacteria</taxon>
        <taxon>Rhodobacterales</taxon>
        <taxon>Roseobacteraceae</taxon>
        <taxon>Sulfitobacter</taxon>
    </lineage>
</organism>
<evidence type="ECO:0008006" key="3">
    <source>
        <dbReference type="Google" id="ProtNLM"/>
    </source>
</evidence>
<sequence length="162" mass="17208">MRTLALFAIGLAFGLGIGFVTAAGMGVTFDGHDHSNAAHHGAAPDGDHVKMHDTPIEVDAATAPTLAIDLIRDPKAGYNLHVMVENFEFSPRQASRDHAPGQGHAHVYVNGVKQGRLYGPWVHLDGLPKGTVAVEVTLNSNNHQPLAVNGEPIRAATMLEIE</sequence>
<dbReference type="AlphaFoldDB" id="A0A927D5W8"/>
<evidence type="ECO:0000313" key="1">
    <source>
        <dbReference type="EMBL" id="MBD3665539.1"/>
    </source>
</evidence>
<dbReference type="RefSeq" id="WP_191076509.1">
    <property type="nucleotide sequence ID" value="NZ_JACTAG010000002.1"/>
</dbReference>
<name>A0A927D5W8_9RHOB</name>
<reference evidence="1" key="1">
    <citation type="submission" date="2020-08" db="EMBL/GenBank/DDBJ databases">
        <title>Sulfitobacter aestuariivivens sp. nov., isolated from a tidal flat.</title>
        <authorList>
            <person name="Park S."/>
            <person name="Yoon J.-H."/>
        </authorList>
    </citation>
    <scope>NUCLEOTIDE SEQUENCE</scope>
    <source>
        <strain evidence="1">TSTF-M16</strain>
    </source>
</reference>
<proteinExistence type="predicted"/>
<comment type="caution">
    <text evidence="1">The sequence shown here is derived from an EMBL/GenBank/DDBJ whole genome shotgun (WGS) entry which is preliminary data.</text>
</comment>
<gene>
    <name evidence="1" type="ORF">H9Q16_16520</name>
</gene>